<accession>A0A645C7Z6</accession>
<organism evidence="1">
    <name type="scientific">bioreactor metagenome</name>
    <dbReference type="NCBI Taxonomy" id="1076179"/>
    <lineage>
        <taxon>unclassified sequences</taxon>
        <taxon>metagenomes</taxon>
        <taxon>ecological metagenomes</taxon>
    </lineage>
</organism>
<comment type="caution">
    <text evidence="1">The sequence shown here is derived from an EMBL/GenBank/DDBJ whole genome shotgun (WGS) entry which is preliminary data.</text>
</comment>
<sequence length="321" mass="36286">MNESILKELYQKRGVPTASIDAAIQACIMFEAAMQEVTLSFETVTVGFIRGYIKKLIDQGENELGTIVALARYFLLIGRNEIYVYFTSLVGGRGVIENITERVANSQGREVADVLKERIGVLPLGTDPEEQPEFTAHFLEELKKLVPAEQINCIMAGNNHGIPREAFLKDKERYEELGSLDEFLVDFHKRKVAELQEHCDNGTVWYEQTITQEVVDFVAANQEILSAVREGDTLYITKIPYDPSTYLQLTDPKMIRFYACHCPFVRESILKGEPHIPEEWCHCSAGFEKFPFDVILGKDHQAKVIASALKGDSLCRFAVQL</sequence>
<name>A0A645C7Z6_9ZZZZ</name>
<protein>
    <submittedName>
        <fullName evidence="1">Uncharacterized protein</fullName>
    </submittedName>
</protein>
<evidence type="ECO:0000313" key="1">
    <source>
        <dbReference type="EMBL" id="MPM70204.1"/>
    </source>
</evidence>
<dbReference type="EMBL" id="VSSQ01023339">
    <property type="protein sequence ID" value="MPM70204.1"/>
    <property type="molecule type" value="Genomic_DNA"/>
</dbReference>
<reference evidence="1" key="1">
    <citation type="submission" date="2019-08" db="EMBL/GenBank/DDBJ databases">
        <authorList>
            <person name="Kucharzyk K."/>
            <person name="Murdoch R.W."/>
            <person name="Higgins S."/>
            <person name="Loffler F."/>
        </authorList>
    </citation>
    <scope>NUCLEOTIDE SEQUENCE</scope>
</reference>
<gene>
    <name evidence="1" type="ORF">SDC9_117157</name>
</gene>
<dbReference type="AlphaFoldDB" id="A0A645C7Z6"/>
<proteinExistence type="predicted"/>